<evidence type="ECO:0000313" key="9">
    <source>
        <dbReference type="EMBL" id="KAA2240951.1"/>
    </source>
</evidence>
<reference evidence="9 10" key="2">
    <citation type="submission" date="2019-09" db="EMBL/GenBank/DDBJ databases">
        <authorList>
            <person name="Jin C."/>
        </authorList>
    </citation>
    <scope>NUCLEOTIDE SEQUENCE [LARGE SCALE GENOMIC DNA]</scope>
    <source>
        <strain evidence="9 10">BN140078</strain>
    </source>
</reference>
<evidence type="ECO:0000256" key="2">
    <source>
        <dbReference type="ARBA" id="ARBA00011245"/>
    </source>
</evidence>
<dbReference type="InterPro" id="IPR013780">
    <property type="entry name" value="Glyco_hydro_b"/>
</dbReference>
<dbReference type="Gene3D" id="2.70.98.10">
    <property type="match status" value="1"/>
</dbReference>
<dbReference type="Proteomes" id="UP000324611">
    <property type="component" value="Unassembled WGS sequence"/>
</dbReference>
<keyword evidence="4" id="KW-0106">Calcium</keyword>
<protein>
    <submittedName>
        <fullName evidence="9">Glycoside hydrolase family 97 protein</fullName>
    </submittedName>
</protein>
<evidence type="ECO:0000256" key="4">
    <source>
        <dbReference type="ARBA" id="ARBA00022837"/>
    </source>
</evidence>
<gene>
    <name evidence="9" type="ORF">F0L74_26560</name>
</gene>
<dbReference type="InterPro" id="IPR019563">
    <property type="entry name" value="GH97_catalytic"/>
</dbReference>
<dbReference type="Pfam" id="PF10566">
    <property type="entry name" value="Glyco_hydro_97"/>
    <property type="match status" value="1"/>
</dbReference>
<dbReference type="Gene3D" id="2.60.40.1180">
    <property type="entry name" value="Golgi alpha-mannosidase II"/>
    <property type="match status" value="1"/>
</dbReference>
<dbReference type="InterPro" id="IPR017853">
    <property type="entry name" value="GH"/>
</dbReference>
<evidence type="ECO:0000256" key="3">
    <source>
        <dbReference type="ARBA" id="ARBA00022801"/>
    </source>
</evidence>
<reference evidence="9 10" key="1">
    <citation type="submission" date="2019-09" db="EMBL/GenBank/DDBJ databases">
        <title>Chitinophaga ginsengihumi sp. nov., isolated from soil of ginseng rhizosphere.</title>
        <authorList>
            <person name="Lee J."/>
        </authorList>
    </citation>
    <scope>NUCLEOTIDE SEQUENCE [LARGE SCALE GENOMIC DNA]</scope>
    <source>
        <strain evidence="9 10">BN140078</strain>
    </source>
</reference>
<evidence type="ECO:0000259" key="8">
    <source>
        <dbReference type="Pfam" id="PF14509"/>
    </source>
</evidence>
<comment type="caution">
    <text evidence="9">The sequence shown here is derived from an EMBL/GenBank/DDBJ whole genome shotgun (WGS) entry which is preliminary data.</text>
</comment>
<proteinExistence type="predicted"/>
<dbReference type="AlphaFoldDB" id="A0A5B2VP87"/>
<keyword evidence="10" id="KW-1185">Reference proteome</keyword>
<dbReference type="GO" id="GO:0016798">
    <property type="term" value="F:hydrolase activity, acting on glycosyl bonds"/>
    <property type="evidence" value="ECO:0007669"/>
    <property type="project" value="UniProtKB-KW"/>
</dbReference>
<dbReference type="SUPFAM" id="SSF51445">
    <property type="entry name" value="(Trans)glycosidases"/>
    <property type="match status" value="1"/>
</dbReference>
<sequence>MQRLLTGICLIIAPIIARATDYDLLSPDKKIAVKVQVTNTLQWSVAYNNEALLLPSTIRMQLGDGQVLGQSPVLKKQQRNTVNQVIDAVVPVKYKHIAEQYNELRLSFKGNYSVCFRAYNDGVAYRFETALGNKEVTVTNETVQYQLADDDHSWWPMESHRPSPTFQSHYEYKFDDTSVARISDKLYAGLPVYLSTPKGTKMLITEADLYDYPNQFVFGTNGNALNGQFPPVILRDSLVGDRGAKILENAPYIAKTKGTRSYPWRTIVISPDDKGLLETELVYKLSTPNVLPNTAWIKPGKVSWDWWNANNVYNVDFRAGINTTTYKYYIDFAAQYGLEYIILDEGWTRTTLDILHSTPQVDMPELARYAKSKNVGIILWVLWNALDAHMDEALDLYASWGVKGIKVDFMQRGEQYMVNFYERTAAACAKRELLVDFHGAYKPVGLNRKYPNVISYEGVKGLENSKGGREVTPGHDVTIPFIRMAAGPMDYTPGAMLNANKHNFRPVFSEPMSQGTRCHQAAMYVVYESPLQMLCDNPSNYLKEPDYTKFISRVPTTWDTTVALQGKAGEYVAIARKKGATWYIGAMTNWDARHLDLDLRFLDGQHYKMEIVQDGINADEHAADYRFEQKAVTPADHVSVQMSQGGGWMAILTPEQ</sequence>
<evidence type="ECO:0000259" key="6">
    <source>
        <dbReference type="Pfam" id="PF10566"/>
    </source>
</evidence>
<dbReference type="InterPro" id="IPR052720">
    <property type="entry name" value="Glycosyl_hydrolase_97"/>
</dbReference>
<organism evidence="9 10">
    <name type="scientific">Chitinophaga agrisoli</name>
    <dbReference type="NCBI Taxonomy" id="2607653"/>
    <lineage>
        <taxon>Bacteria</taxon>
        <taxon>Pseudomonadati</taxon>
        <taxon>Bacteroidota</taxon>
        <taxon>Chitinophagia</taxon>
        <taxon>Chitinophagales</taxon>
        <taxon>Chitinophagaceae</taxon>
        <taxon>Chitinophaga</taxon>
    </lineage>
</organism>
<evidence type="ECO:0000256" key="1">
    <source>
        <dbReference type="ARBA" id="ARBA00001913"/>
    </source>
</evidence>
<comment type="cofactor">
    <cofactor evidence="1">
        <name>Ca(2+)</name>
        <dbReference type="ChEBI" id="CHEBI:29108"/>
    </cofactor>
</comment>
<dbReference type="Pfam" id="PF14508">
    <property type="entry name" value="GH97_N"/>
    <property type="match status" value="1"/>
</dbReference>
<dbReference type="Gene3D" id="3.20.20.70">
    <property type="entry name" value="Aldolase class I"/>
    <property type="match status" value="1"/>
</dbReference>
<name>A0A5B2VP87_9BACT</name>
<feature type="domain" description="Glycosyl-hydrolase 97 catalytic" evidence="6">
    <location>
        <begin position="306"/>
        <end position="459"/>
    </location>
</feature>
<dbReference type="EMBL" id="VUOC01000004">
    <property type="protein sequence ID" value="KAA2240951.1"/>
    <property type="molecule type" value="Genomic_DNA"/>
</dbReference>
<dbReference type="InterPro" id="IPR014718">
    <property type="entry name" value="GH-type_carb-bd"/>
</dbReference>
<evidence type="ECO:0000259" key="7">
    <source>
        <dbReference type="Pfam" id="PF14508"/>
    </source>
</evidence>
<accession>A0A5B2VP87</accession>
<feature type="domain" description="Glycosyl-hydrolase 97 C-terminal oligomerisation" evidence="8">
    <location>
        <begin position="557"/>
        <end position="652"/>
    </location>
</feature>
<feature type="domain" description="Glycosyl-hydrolase 97 N-terminal" evidence="7">
    <location>
        <begin position="25"/>
        <end position="288"/>
    </location>
</feature>
<evidence type="ECO:0000313" key="10">
    <source>
        <dbReference type="Proteomes" id="UP000324611"/>
    </source>
</evidence>
<comment type="subunit">
    <text evidence="2">Monomer.</text>
</comment>
<dbReference type="GO" id="GO:0030246">
    <property type="term" value="F:carbohydrate binding"/>
    <property type="evidence" value="ECO:0007669"/>
    <property type="project" value="InterPro"/>
</dbReference>
<dbReference type="Pfam" id="PF14509">
    <property type="entry name" value="GH97_C"/>
    <property type="match status" value="1"/>
</dbReference>
<dbReference type="PANTHER" id="PTHR35803">
    <property type="entry name" value="GLUCAN 1,4-ALPHA-GLUCOSIDASE SUSB-RELATED"/>
    <property type="match status" value="1"/>
</dbReference>
<keyword evidence="5" id="KW-0326">Glycosidase</keyword>
<dbReference type="PANTHER" id="PTHR35803:SF2">
    <property type="entry name" value="RETAINING ALPHA-GALACTOSIDASE"/>
    <property type="match status" value="1"/>
</dbReference>
<dbReference type="InterPro" id="IPR029483">
    <property type="entry name" value="GH97_C"/>
</dbReference>
<keyword evidence="3 9" id="KW-0378">Hydrolase</keyword>
<dbReference type="InterPro" id="IPR013785">
    <property type="entry name" value="Aldolase_TIM"/>
</dbReference>
<dbReference type="InterPro" id="IPR029486">
    <property type="entry name" value="GH97_N"/>
</dbReference>
<evidence type="ECO:0000256" key="5">
    <source>
        <dbReference type="ARBA" id="ARBA00023295"/>
    </source>
</evidence>